<accession>A0ABZ2HG43</accession>
<protein>
    <recommendedName>
        <fullName evidence="4">Capsular polysaccharide transport system permease protein</fullName>
    </recommendedName>
</protein>
<dbReference type="PANTHER" id="PTHR32309:SF13">
    <property type="entry name" value="FERRIC ENTEROBACTIN TRANSPORT PROTEIN FEPE"/>
    <property type="match status" value="1"/>
</dbReference>
<dbReference type="EMBL" id="CP146069">
    <property type="protein sequence ID" value="WWR47006.1"/>
    <property type="molecule type" value="Genomic_DNA"/>
</dbReference>
<keyword evidence="1" id="KW-0472">Membrane</keyword>
<keyword evidence="1" id="KW-1133">Transmembrane helix</keyword>
<dbReference type="InterPro" id="IPR050445">
    <property type="entry name" value="Bact_polysacc_biosynth/exp"/>
</dbReference>
<dbReference type="Proteomes" id="UP001364156">
    <property type="component" value="Chromosome"/>
</dbReference>
<feature type="transmembrane region" description="Helical" evidence="1">
    <location>
        <begin position="19"/>
        <end position="40"/>
    </location>
</feature>
<evidence type="ECO:0000313" key="3">
    <source>
        <dbReference type="Proteomes" id="UP001364156"/>
    </source>
</evidence>
<keyword evidence="1" id="KW-0812">Transmembrane</keyword>
<evidence type="ECO:0008006" key="4">
    <source>
        <dbReference type="Google" id="ProtNLM"/>
    </source>
</evidence>
<organism evidence="2 3">
    <name type="scientific">Roseovarius phycicola</name>
    <dbReference type="NCBI Taxonomy" id="3080976"/>
    <lineage>
        <taxon>Bacteria</taxon>
        <taxon>Pseudomonadati</taxon>
        <taxon>Pseudomonadota</taxon>
        <taxon>Alphaproteobacteria</taxon>
        <taxon>Rhodobacterales</taxon>
        <taxon>Roseobacteraceae</taxon>
        <taxon>Roseovarius</taxon>
    </lineage>
</organism>
<keyword evidence="3" id="KW-1185">Reference proteome</keyword>
<dbReference type="RefSeq" id="WP_338549846.1">
    <property type="nucleotide sequence ID" value="NZ_CP146069.1"/>
</dbReference>
<sequence>MAVVPPVAAKARPKRRHRVVLFSFAVFVILPIATVAYYLWEVAEDQFTSTVGFSVRREEVSSAVELFGGITDLSGSSSSDTDILFEFLSSQKIVSSVDANLDLRAIWSKPEYDPAFAFDPDGTIEDLVDHWRRMVRVSYDTSSKLLEIRVHAFAPLDAQAIAAAVFDESSEMINRLSVVAREDSVRYARDELATSVERLKAAREAVTRFRNEYQIVDPNVDVETQAGLLGNLQSQLAEALISLDMLSETTRENDPRIEQARRKVDVIQGRITGEKSKLGMSGGAHSDSEVLATVFGEYERLVVDREFAEQTYISALSAFDAAQAEAGRKSRYLAAHIEPTLAEQALHPRRVLLLVLTSLFLVLTWSITVLVGMSLHDRR</sequence>
<name>A0ABZ2HG43_9RHOB</name>
<gene>
    <name evidence="2" type="ORF">RZ517_02105</name>
</gene>
<evidence type="ECO:0000256" key="1">
    <source>
        <dbReference type="SAM" id="Phobius"/>
    </source>
</evidence>
<proteinExistence type="predicted"/>
<evidence type="ECO:0000313" key="2">
    <source>
        <dbReference type="EMBL" id="WWR47006.1"/>
    </source>
</evidence>
<reference evidence="2 3" key="1">
    <citation type="submission" date="2023-10" db="EMBL/GenBank/DDBJ databases">
        <title>Roseovarius strain S88 nov., isolated from a marine algae.</title>
        <authorList>
            <person name="Lee M.W."/>
            <person name="Lee J.K."/>
            <person name="Kim J.M."/>
            <person name="Choi D.G."/>
            <person name="Baek J.H."/>
            <person name="Bayburt H."/>
            <person name="Jung J.J."/>
            <person name="Han D.M."/>
            <person name="Jeon C.O."/>
        </authorList>
    </citation>
    <scope>NUCLEOTIDE SEQUENCE [LARGE SCALE GENOMIC DNA]</scope>
    <source>
        <strain evidence="2 3">S88</strain>
    </source>
</reference>
<feature type="transmembrane region" description="Helical" evidence="1">
    <location>
        <begin position="351"/>
        <end position="375"/>
    </location>
</feature>
<dbReference type="PANTHER" id="PTHR32309">
    <property type="entry name" value="TYROSINE-PROTEIN KINASE"/>
    <property type="match status" value="1"/>
</dbReference>